<evidence type="ECO:0000313" key="4">
    <source>
        <dbReference type="EMBL" id="SFM55105.1"/>
    </source>
</evidence>
<evidence type="ECO:0000256" key="1">
    <source>
        <dbReference type="ARBA" id="ARBA00022801"/>
    </source>
</evidence>
<dbReference type="EMBL" id="FOUR01000001">
    <property type="protein sequence ID" value="SFM55105.1"/>
    <property type="molecule type" value="Genomic_DNA"/>
</dbReference>
<dbReference type="InterPro" id="IPR029058">
    <property type="entry name" value="AB_hydrolase_fold"/>
</dbReference>
<sequence length="301" mass="33228">MRQRWNANLAALIMGGLLLAGCASHDKARQEPVALPETGYEVRSPVRFSPDDWPEPLFADLYLPQRPDPAPAVLLVHGGGWERRSREDMTWIAEELAGRGFAVMNIDYRFAPEYTFPAQLHDLQVAMRWLRQQATTYRIDPDAISAFGFSSGAHLVSLLALTSDPRNPLSKPHGGPGARPVAVVAGGIPSDLRRFDSGRLIRQFLGGTEQEKPEIYRLASPMAHVSPDAPPFFLFHGNLDMLVPPEQAEEFHNALLAKGVHSELYLMHLRGHITSFLTAGNAVEQATEFLVRFGGGPSHQP</sequence>
<feature type="signal peptide" evidence="2">
    <location>
        <begin position="1"/>
        <end position="20"/>
    </location>
</feature>
<keyword evidence="5" id="KW-1185">Reference proteome</keyword>
<dbReference type="InterPro" id="IPR050300">
    <property type="entry name" value="GDXG_lipolytic_enzyme"/>
</dbReference>
<keyword evidence="1" id="KW-0378">Hydrolase</keyword>
<protein>
    <submittedName>
        <fullName evidence="4">Acetyl esterase/lipase</fullName>
    </submittedName>
</protein>
<evidence type="ECO:0000259" key="3">
    <source>
        <dbReference type="Pfam" id="PF20434"/>
    </source>
</evidence>
<reference evidence="5" key="1">
    <citation type="submission" date="2016-10" db="EMBL/GenBank/DDBJ databases">
        <authorList>
            <person name="Varghese N."/>
            <person name="Submissions S."/>
        </authorList>
    </citation>
    <scope>NUCLEOTIDE SEQUENCE [LARGE SCALE GENOMIC DNA]</scope>
    <source>
        <strain evidence="5">CGMCC 1.6775</strain>
    </source>
</reference>
<dbReference type="AlphaFoldDB" id="A0A1I4RSC5"/>
<dbReference type="GO" id="GO:0016787">
    <property type="term" value="F:hydrolase activity"/>
    <property type="evidence" value="ECO:0007669"/>
    <property type="project" value="UniProtKB-KW"/>
</dbReference>
<proteinExistence type="predicted"/>
<feature type="domain" description="BD-FAE-like" evidence="3">
    <location>
        <begin position="60"/>
        <end position="255"/>
    </location>
</feature>
<evidence type="ECO:0000313" key="5">
    <source>
        <dbReference type="Proteomes" id="UP000199339"/>
    </source>
</evidence>
<dbReference type="SUPFAM" id="SSF53474">
    <property type="entry name" value="alpha/beta-Hydrolases"/>
    <property type="match status" value="1"/>
</dbReference>
<dbReference type="PANTHER" id="PTHR48081">
    <property type="entry name" value="AB HYDROLASE SUPERFAMILY PROTEIN C4A8.06C"/>
    <property type="match status" value="1"/>
</dbReference>
<organism evidence="4 5">
    <name type="scientific">Marinobacter pelagius</name>
    <dbReference type="NCBI Taxonomy" id="379482"/>
    <lineage>
        <taxon>Bacteria</taxon>
        <taxon>Pseudomonadati</taxon>
        <taxon>Pseudomonadota</taxon>
        <taxon>Gammaproteobacteria</taxon>
        <taxon>Pseudomonadales</taxon>
        <taxon>Marinobacteraceae</taxon>
        <taxon>Marinobacter</taxon>
    </lineage>
</organism>
<evidence type="ECO:0000256" key="2">
    <source>
        <dbReference type="SAM" id="SignalP"/>
    </source>
</evidence>
<dbReference type="Gene3D" id="3.40.50.1820">
    <property type="entry name" value="alpha/beta hydrolase"/>
    <property type="match status" value="1"/>
</dbReference>
<accession>A0A1I4RSC5</accession>
<keyword evidence="2" id="KW-0732">Signal</keyword>
<dbReference type="Proteomes" id="UP000199339">
    <property type="component" value="Unassembled WGS sequence"/>
</dbReference>
<name>A0A1I4RSC5_9GAMM</name>
<dbReference type="PROSITE" id="PS51257">
    <property type="entry name" value="PROKAR_LIPOPROTEIN"/>
    <property type="match status" value="1"/>
</dbReference>
<dbReference type="PANTHER" id="PTHR48081:SF13">
    <property type="entry name" value="ALPHA_BETA HYDROLASE"/>
    <property type="match status" value="1"/>
</dbReference>
<dbReference type="InterPro" id="IPR049492">
    <property type="entry name" value="BD-FAE-like_dom"/>
</dbReference>
<dbReference type="RefSeq" id="WP_245777340.1">
    <property type="nucleotide sequence ID" value="NZ_FOUR01000001.1"/>
</dbReference>
<feature type="chain" id="PRO_5011785176" evidence="2">
    <location>
        <begin position="21"/>
        <end position="301"/>
    </location>
</feature>
<gene>
    <name evidence="4" type="ORF">SAMN04487961_0663</name>
</gene>
<dbReference type="Pfam" id="PF20434">
    <property type="entry name" value="BD-FAE"/>
    <property type="match status" value="1"/>
</dbReference>